<protein>
    <submittedName>
        <fullName evidence="1">Uncharacterized protein</fullName>
    </submittedName>
</protein>
<evidence type="ECO:0000313" key="1">
    <source>
        <dbReference type="EMBL" id="GEO08186.1"/>
    </source>
</evidence>
<dbReference type="Proteomes" id="UP000321513">
    <property type="component" value="Unassembled WGS sequence"/>
</dbReference>
<keyword evidence="2" id="KW-1185">Reference proteome</keyword>
<dbReference type="EMBL" id="BJYT01000002">
    <property type="protein sequence ID" value="GEO08186.1"/>
    <property type="molecule type" value="Genomic_DNA"/>
</dbReference>
<evidence type="ECO:0000313" key="2">
    <source>
        <dbReference type="Proteomes" id="UP000321513"/>
    </source>
</evidence>
<name>A0A512B8A0_9BACT</name>
<proteinExistence type="predicted"/>
<dbReference type="AlphaFoldDB" id="A0A512B8A0"/>
<comment type="caution">
    <text evidence="1">The sequence shown here is derived from an EMBL/GenBank/DDBJ whole genome shotgun (WGS) entry which is preliminary data.</text>
</comment>
<sequence length="61" mass="6841">MSVAQMKLEAINKITTLASEKILQNVLKLLESADEKEPVNLSQNYDAIKEHYGVVLQKLAQ</sequence>
<reference evidence="1 2" key="1">
    <citation type="submission" date="2019-07" db="EMBL/GenBank/DDBJ databases">
        <title>Whole genome shotgun sequence of Segetibacter aerophilus NBRC 106135.</title>
        <authorList>
            <person name="Hosoyama A."/>
            <person name="Uohara A."/>
            <person name="Ohji S."/>
            <person name="Ichikawa N."/>
        </authorList>
    </citation>
    <scope>NUCLEOTIDE SEQUENCE [LARGE SCALE GENOMIC DNA]</scope>
    <source>
        <strain evidence="1 2">NBRC 106135</strain>
    </source>
</reference>
<gene>
    <name evidence="1" type="ORF">SAE01_06820</name>
</gene>
<organism evidence="1 2">
    <name type="scientific">Segetibacter aerophilus</name>
    <dbReference type="NCBI Taxonomy" id="670293"/>
    <lineage>
        <taxon>Bacteria</taxon>
        <taxon>Pseudomonadati</taxon>
        <taxon>Bacteroidota</taxon>
        <taxon>Chitinophagia</taxon>
        <taxon>Chitinophagales</taxon>
        <taxon>Chitinophagaceae</taxon>
        <taxon>Segetibacter</taxon>
    </lineage>
</organism>
<dbReference type="RefSeq" id="WP_147202267.1">
    <property type="nucleotide sequence ID" value="NZ_BJYT01000002.1"/>
</dbReference>
<accession>A0A512B8A0</accession>